<reference evidence="1 2" key="1">
    <citation type="journal article" date="2016" name="Nat. Commun.">
        <title>Thousands of microbial genomes shed light on interconnected biogeochemical processes in an aquifer system.</title>
        <authorList>
            <person name="Anantharaman K."/>
            <person name="Brown C.T."/>
            <person name="Hug L.A."/>
            <person name="Sharon I."/>
            <person name="Castelle C.J."/>
            <person name="Probst A.J."/>
            <person name="Thomas B.C."/>
            <person name="Singh A."/>
            <person name="Wilkins M.J."/>
            <person name="Karaoz U."/>
            <person name="Brodie E.L."/>
            <person name="Williams K.H."/>
            <person name="Hubbard S.S."/>
            <person name="Banfield J.F."/>
        </authorList>
    </citation>
    <scope>NUCLEOTIDE SEQUENCE [LARGE SCALE GENOMIC DNA]</scope>
</reference>
<dbReference type="Proteomes" id="UP000178417">
    <property type="component" value="Unassembled WGS sequence"/>
</dbReference>
<comment type="caution">
    <text evidence="1">The sequence shown here is derived from an EMBL/GenBank/DDBJ whole genome shotgun (WGS) entry which is preliminary data.</text>
</comment>
<dbReference type="STRING" id="1802579.A2310_00845"/>
<dbReference type="EMBL" id="MEUB01000021">
    <property type="protein sequence ID" value="OGC23127.1"/>
    <property type="molecule type" value="Genomic_DNA"/>
</dbReference>
<protein>
    <submittedName>
        <fullName evidence="1">Uncharacterized protein</fullName>
    </submittedName>
</protein>
<name>A0A1F4SS23_UNCSA</name>
<dbReference type="AlphaFoldDB" id="A0A1F4SS23"/>
<accession>A0A1F4SS23</accession>
<evidence type="ECO:0000313" key="2">
    <source>
        <dbReference type="Proteomes" id="UP000178417"/>
    </source>
</evidence>
<organism evidence="1 2">
    <name type="scientific">candidate division WOR-1 bacterium RIFOXYB2_FULL_37_13</name>
    <dbReference type="NCBI Taxonomy" id="1802579"/>
    <lineage>
        <taxon>Bacteria</taxon>
        <taxon>Bacillati</taxon>
        <taxon>Saganbacteria</taxon>
    </lineage>
</organism>
<sequence>MPLLTTAATASIYHPGNPVLKKQPNQNMVVSPVNGNPIEHEPERRIAVLSQLSVSDKRSTFAEVREIVLRMFGNKDKDIPLIEEDKDEYTYKYAPKKIILFHPNNPSRLFTYITNCVDFIGVVGKTPSNGFDPYKIEFIAGIDMSFANLKEEEKSIYFKKILEYMAEVLNKELGSIDCDIKLKVQNRNGNKIIEVCGYIYVYSRKELPSIGMTMELSFHAGQLPAQQDNDKTVS</sequence>
<proteinExistence type="predicted"/>
<evidence type="ECO:0000313" key="1">
    <source>
        <dbReference type="EMBL" id="OGC23127.1"/>
    </source>
</evidence>
<gene>
    <name evidence="1" type="ORF">A2310_00845</name>
</gene>